<gene>
    <name evidence="2" type="ORF">ACFOEX_09755</name>
</gene>
<feature type="compositionally biased region" description="Low complexity" evidence="1">
    <location>
        <begin position="406"/>
        <end position="437"/>
    </location>
</feature>
<feature type="compositionally biased region" description="Basic residues" evidence="1">
    <location>
        <begin position="476"/>
        <end position="501"/>
    </location>
</feature>
<reference evidence="3" key="1">
    <citation type="journal article" date="2019" name="Int. J. Syst. Evol. Microbiol.">
        <title>The Global Catalogue of Microorganisms (GCM) 10K type strain sequencing project: providing services to taxonomists for standard genome sequencing and annotation.</title>
        <authorList>
            <consortium name="The Broad Institute Genomics Platform"/>
            <consortium name="The Broad Institute Genome Sequencing Center for Infectious Disease"/>
            <person name="Wu L."/>
            <person name="Ma J."/>
        </authorList>
    </citation>
    <scope>NUCLEOTIDE SEQUENCE [LARGE SCALE GENOMIC DNA]</scope>
    <source>
        <strain evidence="3">CCM 7941</strain>
    </source>
</reference>
<organism evidence="2 3">
    <name type="scientific">Camelimonas abortus</name>
    <dbReference type="NCBI Taxonomy" id="1017184"/>
    <lineage>
        <taxon>Bacteria</taxon>
        <taxon>Pseudomonadati</taxon>
        <taxon>Pseudomonadota</taxon>
        <taxon>Alphaproteobacteria</taxon>
        <taxon>Hyphomicrobiales</taxon>
        <taxon>Chelatococcaceae</taxon>
        <taxon>Camelimonas</taxon>
    </lineage>
</organism>
<feature type="compositionally biased region" description="Basic residues" evidence="1">
    <location>
        <begin position="438"/>
        <end position="451"/>
    </location>
</feature>
<evidence type="ECO:0000313" key="2">
    <source>
        <dbReference type="EMBL" id="MFC3266635.1"/>
    </source>
</evidence>
<feature type="compositionally biased region" description="Low complexity" evidence="1">
    <location>
        <begin position="360"/>
        <end position="369"/>
    </location>
</feature>
<name>A0ABV7LFD0_9HYPH</name>
<feature type="non-terminal residue" evidence="2">
    <location>
        <position position="523"/>
    </location>
</feature>
<accession>A0ABV7LFD0</accession>
<sequence>MPGPEFDEARLGLLEALAAAGGDAWADACDCMRDALEAFVDDPAHGDDPQLDACRSAVVWLRIAAAVSRNDPGSAVNVFCQRALQVATGETSAARCQQLQLEMSGAVAREVIGAAIRERAMPDIGDVIATELAVARERAGLTPAAWAGAAFFWNVPLPGRGGQTVGACIGADAAEYERFLEITARAAVQAGAALALPLPHALAVSGITVPEPVRRDLESRIARVMASHDGHGPPGAAEETGVAGCWRDDVDALARLFDQRRASATAERLLPELHSGWLQDYLELCARGEVPGPGAPGSGLLPELPADGGPRWPRDADTSWSSPHVSLDTMSEPEDARDRSFAFVPPPGTASALAAWDAPDDAATPAGASCASPGAFRPDSWPLRRDSGPSPASCASAPGGRERGAGRMTPATPATAGAACAQRSRPPAPRRMSAARAAGRRRSVRRPRPARPRAGSPPYCAAGGRAISACCAARIPRPRLRMTRPRRRRPPGRTRRARGRHSPCGTTGSRRNRRRPPPRSRIR</sequence>
<feature type="compositionally biased region" description="Low complexity" evidence="1">
    <location>
        <begin position="388"/>
        <end position="399"/>
    </location>
</feature>
<keyword evidence="3" id="KW-1185">Reference proteome</keyword>
<dbReference type="EMBL" id="JBHRUV010000047">
    <property type="protein sequence ID" value="MFC3266635.1"/>
    <property type="molecule type" value="Genomic_DNA"/>
</dbReference>
<feature type="region of interest" description="Disordered" evidence="1">
    <location>
        <begin position="360"/>
        <end position="459"/>
    </location>
</feature>
<feature type="region of interest" description="Disordered" evidence="1">
    <location>
        <begin position="475"/>
        <end position="523"/>
    </location>
</feature>
<protein>
    <submittedName>
        <fullName evidence="2">Uncharacterized protein</fullName>
    </submittedName>
</protein>
<comment type="caution">
    <text evidence="2">The sequence shown here is derived from an EMBL/GenBank/DDBJ whole genome shotgun (WGS) entry which is preliminary data.</text>
</comment>
<dbReference type="Proteomes" id="UP001595536">
    <property type="component" value="Unassembled WGS sequence"/>
</dbReference>
<feature type="compositionally biased region" description="Basic residues" evidence="1">
    <location>
        <begin position="510"/>
        <end position="523"/>
    </location>
</feature>
<proteinExistence type="predicted"/>
<evidence type="ECO:0000256" key="1">
    <source>
        <dbReference type="SAM" id="MobiDB-lite"/>
    </source>
</evidence>
<feature type="region of interest" description="Disordered" evidence="1">
    <location>
        <begin position="293"/>
        <end position="344"/>
    </location>
</feature>
<evidence type="ECO:0000313" key="3">
    <source>
        <dbReference type="Proteomes" id="UP001595536"/>
    </source>
</evidence>